<sequence>MKTLCTLMHAALLQVVWSLQYPVLSVNQPPPAFTMHRNTVYLLDMFAYASIPGLQSGSSSNELTGVYAVALNLSSGSALWATPFPTATAVVAAPQLVPRSSPISPASTLPHLGLGVQSTTPSQPPLLLCSVIVGTSASQMIIPLDPESGSPLALGGALNLTHATAGTLTITPAGGTSTTPSLPSAIRVRPQVFVTLASSNTGESELFNASRAGNLVGLLLIPAWVSLSSQQPQLLKTSSLWIPNSTSEGTTGSSSGSNPDLIGSNRPNESNVTSPVASRRLLNLPTRYFSHLNNTGQLKASSVAGVPELAPQFGQCLLALKVSALGTVSVAWIYGSTLANITFLHQLGSYILLGTADQDITVLTAAGLPVVQETQGLISFKSINMKEGRDSVYALTRPTRNESDYSTLETTSLGEWMVDSATGQLRPADQVTPYQQFGPDIWKISISGDLSSFAVVHKQPAASATNFTCYFSMLISLPSPFSIVSSSNSSNSSGVNSIPYSTPLPELLMLEGTGQDLRQMYAPSLQELLASALPPASQSLVANFVLNPVMFQTHRTVLLLLESQEVGNSSSFLVIVEPFVPIKTGY</sequence>
<dbReference type="Proteomes" id="UP000232323">
    <property type="component" value="Unassembled WGS sequence"/>
</dbReference>
<feature type="signal peptide" evidence="2">
    <location>
        <begin position="1"/>
        <end position="18"/>
    </location>
</feature>
<reference evidence="3 4" key="1">
    <citation type="submission" date="2017-08" db="EMBL/GenBank/DDBJ databases">
        <title>Acidophilic green algal genome provides insights into adaptation to an acidic environment.</title>
        <authorList>
            <person name="Hirooka S."/>
            <person name="Hirose Y."/>
            <person name="Kanesaki Y."/>
            <person name="Higuchi S."/>
            <person name="Fujiwara T."/>
            <person name="Onuma R."/>
            <person name="Era A."/>
            <person name="Ohbayashi R."/>
            <person name="Uzuka A."/>
            <person name="Nozaki H."/>
            <person name="Yoshikawa H."/>
            <person name="Miyagishima S.Y."/>
        </authorList>
    </citation>
    <scope>NUCLEOTIDE SEQUENCE [LARGE SCALE GENOMIC DNA]</scope>
    <source>
        <strain evidence="3 4">NIES-2499</strain>
    </source>
</reference>
<feature type="chain" id="PRO_5012219592" evidence="2">
    <location>
        <begin position="19"/>
        <end position="586"/>
    </location>
</feature>
<feature type="compositionally biased region" description="Polar residues" evidence="1">
    <location>
        <begin position="265"/>
        <end position="276"/>
    </location>
</feature>
<gene>
    <name evidence="3" type="ORF">CEUSTIGMA_g10772.t1</name>
</gene>
<accession>A0A250XJV0</accession>
<keyword evidence="4" id="KW-1185">Reference proteome</keyword>
<name>A0A250XJV0_9CHLO</name>
<evidence type="ECO:0000313" key="4">
    <source>
        <dbReference type="Proteomes" id="UP000232323"/>
    </source>
</evidence>
<proteinExistence type="predicted"/>
<evidence type="ECO:0000313" key="3">
    <source>
        <dbReference type="EMBL" id="GAX83347.1"/>
    </source>
</evidence>
<keyword evidence="2" id="KW-0732">Signal</keyword>
<evidence type="ECO:0000256" key="1">
    <source>
        <dbReference type="SAM" id="MobiDB-lite"/>
    </source>
</evidence>
<comment type="caution">
    <text evidence="3">The sequence shown here is derived from an EMBL/GenBank/DDBJ whole genome shotgun (WGS) entry which is preliminary data.</text>
</comment>
<feature type="compositionally biased region" description="Low complexity" evidence="1">
    <location>
        <begin position="245"/>
        <end position="257"/>
    </location>
</feature>
<organism evidence="3 4">
    <name type="scientific">Chlamydomonas eustigma</name>
    <dbReference type="NCBI Taxonomy" id="1157962"/>
    <lineage>
        <taxon>Eukaryota</taxon>
        <taxon>Viridiplantae</taxon>
        <taxon>Chlorophyta</taxon>
        <taxon>core chlorophytes</taxon>
        <taxon>Chlorophyceae</taxon>
        <taxon>CS clade</taxon>
        <taxon>Chlamydomonadales</taxon>
        <taxon>Chlamydomonadaceae</taxon>
        <taxon>Chlamydomonas</taxon>
    </lineage>
</organism>
<feature type="region of interest" description="Disordered" evidence="1">
    <location>
        <begin position="245"/>
        <end position="276"/>
    </location>
</feature>
<protein>
    <submittedName>
        <fullName evidence="3">Uncharacterized protein</fullName>
    </submittedName>
</protein>
<dbReference type="AlphaFoldDB" id="A0A250XJV0"/>
<evidence type="ECO:0000256" key="2">
    <source>
        <dbReference type="SAM" id="SignalP"/>
    </source>
</evidence>
<dbReference type="EMBL" id="BEGY01000097">
    <property type="protein sequence ID" value="GAX83347.1"/>
    <property type="molecule type" value="Genomic_DNA"/>
</dbReference>